<sequence>MLVIIFKSLINRVGIIILLAFFMSKVDLFRKLVSKQNISVKDKILLGIIFGIYGIVGTYTGIPIKGAIANARVVGVFVGGLLGGPFVGILSGLIAGGHRYLIDIGGFTAFSCALSTITEGAMAGFLSKKIEKYDNKLLFALISGMAAEILQMIIILVFAKPYLKALSLVKIIGIPMIIINGIGIAVFIAITDSIFKDLEMAAAYQAQLALRIANKTLKYFRKGFNENTAYETAMIIKEMTDVKAVAFSNTERILAHVGVGEDHHFSGSSIKTNLTRETIKKGKYMVANKQEEIGCEDSSCSLKSAIIVPLTEGNKVIGTLKLYKTKENSITKVERELALGLAQIFSTQIELSKIDYQAELLAKSELKALQAQINPHFLFNAINTIVSLIRTQPDNARRLLIHLGNYFRNNLQEGNEEVELHREIEHINSYLEIEKARFGDKLKIVYNIPEDIDCILPPLLLQPIVENAIKHGVLEKIEGGTVEILAIDNEWETELVVKDDGVGMSSEVLSSLFKEDKLDSIGLTNVNNRLRNKYGREYGLKIDSKLNKGTKVTMIIPKKQRREAI</sequence>
<dbReference type="Gene3D" id="3.30.565.10">
    <property type="entry name" value="Histidine kinase-like ATPase, C-terminal domain"/>
    <property type="match status" value="1"/>
</dbReference>
<evidence type="ECO:0000259" key="16">
    <source>
        <dbReference type="SMART" id="SM00387"/>
    </source>
</evidence>
<keyword evidence="4" id="KW-1003">Cell membrane</keyword>
<evidence type="ECO:0000256" key="4">
    <source>
        <dbReference type="ARBA" id="ARBA00022475"/>
    </source>
</evidence>
<evidence type="ECO:0000256" key="11">
    <source>
        <dbReference type="ARBA" id="ARBA00022989"/>
    </source>
</evidence>
<keyword evidence="12" id="KW-0902">Two-component regulatory system</keyword>
<comment type="caution">
    <text evidence="17">The sequence shown here is derived from an EMBL/GenBank/DDBJ whole genome shotgun (WGS) entry which is preliminary data.</text>
</comment>
<keyword evidence="8" id="KW-0547">Nucleotide-binding</keyword>
<keyword evidence="13 14" id="KW-0472">Membrane</keyword>
<feature type="transmembrane region" description="Helical" evidence="14">
    <location>
        <begin position="171"/>
        <end position="190"/>
    </location>
</feature>
<dbReference type="SMART" id="SM00387">
    <property type="entry name" value="HATPase_c"/>
    <property type="match status" value="1"/>
</dbReference>
<evidence type="ECO:0000313" key="18">
    <source>
        <dbReference type="Proteomes" id="UP001142078"/>
    </source>
</evidence>
<dbReference type="InterPro" id="IPR029016">
    <property type="entry name" value="GAF-like_dom_sf"/>
</dbReference>
<evidence type="ECO:0000256" key="13">
    <source>
        <dbReference type="ARBA" id="ARBA00023136"/>
    </source>
</evidence>
<dbReference type="Gene3D" id="1.10.1760.20">
    <property type="match status" value="1"/>
</dbReference>
<evidence type="ECO:0000256" key="7">
    <source>
        <dbReference type="ARBA" id="ARBA00022692"/>
    </source>
</evidence>
<dbReference type="GO" id="GO:0005524">
    <property type="term" value="F:ATP binding"/>
    <property type="evidence" value="ECO:0007669"/>
    <property type="project" value="UniProtKB-KW"/>
</dbReference>
<evidence type="ECO:0000256" key="10">
    <source>
        <dbReference type="ARBA" id="ARBA00022840"/>
    </source>
</evidence>
<evidence type="ECO:0000313" key="17">
    <source>
        <dbReference type="EMBL" id="MCR2044143.1"/>
    </source>
</evidence>
<dbReference type="AlphaFoldDB" id="A0A9X2S539"/>
<dbReference type="Pfam" id="PF02518">
    <property type="entry name" value="HATPase_c"/>
    <property type="match status" value="1"/>
</dbReference>
<evidence type="ECO:0000256" key="2">
    <source>
        <dbReference type="ARBA" id="ARBA00004651"/>
    </source>
</evidence>
<keyword evidence="6" id="KW-0808">Transferase</keyword>
<protein>
    <recommendedName>
        <fullName evidence="3">histidine kinase</fullName>
        <ecNumber evidence="3">2.7.13.3</ecNumber>
    </recommendedName>
</protein>
<dbReference type="InterPro" id="IPR036890">
    <property type="entry name" value="HATPase_C_sf"/>
</dbReference>
<dbReference type="InterPro" id="IPR003018">
    <property type="entry name" value="GAF"/>
</dbReference>
<feature type="transmembrane region" description="Helical" evidence="14">
    <location>
        <begin position="44"/>
        <end position="62"/>
    </location>
</feature>
<keyword evidence="10" id="KW-0067">ATP-binding</keyword>
<dbReference type="GO" id="GO:0000155">
    <property type="term" value="F:phosphorelay sensor kinase activity"/>
    <property type="evidence" value="ECO:0007669"/>
    <property type="project" value="InterPro"/>
</dbReference>
<dbReference type="InterPro" id="IPR010559">
    <property type="entry name" value="Sig_transdc_His_kin_internal"/>
</dbReference>
<dbReference type="EMBL" id="JANJZL010000004">
    <property type="protein sequence ID" value="MCR2044143.1"/>
    <property type="molecule type" value="Genomic_DNA"/>
</dbReference>
<feature type="transmembrane region" description="Helical" evidence="14">
    <location>
        <begin position="107"/>
        <end position="126"/>
    </location>
</feature>
<organism evidence="17 18">
    <name type="scientific">Anaerosalibacter massiliensis</name>
    <dbReference type="NCBI Taxonomy" id="1347392"/>
    <lineage>
        <taxon>Bacteria</taxon>
        <taxon>Bacillati</taxon>
        <taxon>Bacillota</taxon>
        <taxon>Tissierellia</taxon>
        <taxon>Tissierellales</taxon>
        <taxon>Sporanaerobacteraceae</taxon>
        <taxon>Anaerosalibacter</taxon>
    </lineage>
</organism>
<dbReference type="InterPro" id="IPR050640">
    <property type="entry name" value="Bact_2-comp_sensor_kinase"/>
</dbReference>
<dbReference type="EC" id="2.7.13.3" evidence="3"/>
<feature type="transmembrane region" description="Helical" evidence="14">
    <location>
        <begin position="6"/>
        <end position="23"/>
    </location>
</feature>
<evidence type="ECO:0000256" key="6">
    <source>
        <dbReference type="ARBA" id="ARBA00022679"/>
    </source>
</evidence>
<evidence type="ECO:0000256" key="5">
    <source>
        <dbReference type="ARBA" id="ARBA00022553"/>
    </source>
</evidence>
<evidence type="ECO:0000256" key="3">
    <source>
        <dbReference type="ARBA" id="ARBA00012438"/>
    </source>
</evidence>
<keyword evidence="11 14" id="KW-1133">Transmembrane helix</keyword>
<proteinExistence type="predicted"/>
<evidence type="ECO:0000256" key="12">
    <source>
        <dbReference type="ARBA" id="ARBA00023012"/>
    </source>
</evidence>
<dbReference type="SUPFAM" id="SSF55781">
    <property type="entry name" value="GAF domain-like"/>
    <property type="match status" value="1"/>
</dbReference>
<feature type="domain" description="Histidine kinase/HSP90-like ATPase" evidence="16">
    <location>
        <begin position="452"/>
        <end position="560"/>
    </location>
</feature>
<dbReference type="SUPFAM" id="SSF55874">
    <property type="entry name" value="ATPase domain of HSP90 chaperone/DNA topoisomerase II/histidine kinase"/>
    <property type="match status" value="1"/>
</dbReference>
<keyword evidence="5" id="KW-0597">Phosphoprotein</keyword>
<evidence type="ECO:0000256" key="8">
    <source>
        <dbReference type="ARBA" id="ARBA00022741"/>
    </source>
</evidence>
<keyword evidence="18" id="KW-1185">Reference proteome</keyword>
<dbReference type="PANTHER" id="PTHR34220">
    <property type="entry name" value="SENSOR HISTIDINE KINASE YPDA"/>
    <property type="match status" value="1"/>
</dbReference>
<dbReference type="GO" id="GO:0071555">
    <property type="term" value="P:cell wall organization"/>
    <property type="evidence" value="ECO:0007669"/>
    <property type="project" value="InterPro"/>
</dbReference>
<dbReference type="GO" id="GO:0005886">
    <property type="term" value="C:plasma membrane"/>
    <property type="evidence" value="ECO:0007669"/>
    <property type="project" value="UniProtKB-SubCell"/>
</dbReference>
<feature type="transmembrane region" description="Helical" evidence="14">
    <location>
        <begin position="74"/>
        <end position="95"/>
    </location>
</feature>
<accession>A0A9X2S539</accession>
<evidence type="ECO:0000256" key="9">
    <source>
        <dbReference type="ARBA" id="ARBA00022777"/>
    </source>
</evidence>
<dbReference type="RefSeq" id="WP_257490402.1">
    <property type="nucleotide sequence ID" value="NZ_JANJZL010000004.1"/>
</dbReference>
<keyword evidence="9 17" id="KW-0418">Kinase</keyword>
<comment type="catalytic activity">
    <reaction evidence="1">
        <text>ATP + protein L-histidine = ADP + protein N-phospho-L-histidine.</text>
        <dbReference type="EC" id="2.7.13.3"/>
    </reaction>
</comment>
<reference evidence="17" key="1">
    <citation type="submission" date="2022-07" db="EMBL/GenBank/DDBJ databases">
        <title>Enhanced cultured diversity of the mouse gut microbiota enables custom-made synthetic communities.</title>
        <authorList>
            <person name="Afrizal A."/>
        </authorList>
    </citation>
    <scope>NUCLEOTIDE SEQUENCE</scope>
    <source>
        <strain evidence="17">DSM 29482</strain>
    </source>
</reference>
<gene>
    <name evidence="17" type="ORF">NSA23_08430</name>
</gene>
<feature type="domain" description="GAF" evidence="15">
    <location>
        <begin position="224"/>
        <end position="359"/>
    </location>
</feature>
<dbReference type="Pfam" id="PF06580">
    <property type="entry name" value="His_kinase"/>
    <property type="match status" value="1"/>
</dbReference>
<keyword evidence="7 14" id="KW-0812">Transmembrane</keyword>
<dbReference type="Proteomes" id="UP001142078">
    <property type="component" value="Unassembled WGS sequence"/>
</dbReference>
<comment type="subcellular location">
    <subcellularLocation>
        <location evidence="2">Cell membrane</location>
        <topology evidence="2">Multi-pass membrane protein</topology>
    </subcellularLocation>
</comment>
<dbReference type="PANTHER" id="PTHR34220:SF7">
    <property type="entry name" value="SENSOR HISTIDINE KINASE YPDA"/>
    <property type="match status" value="1"/>
</dbReference>
<feature type="transmembrane region" description="Helical" evidence="14">
    <location>
        <begin position="138"/>
        <end position="159"/>
    </location>
</feature>
<evidence type="ECO:0000256" key="1">
    <source>
        <dbReference type="ARBA" id="ARBA00000085"/>
    </source>
</evidence>
<dbReference type="InterPro" id="IPR003594">
    <property type="entry name" value="HATPase_dom"/>
</dbReference>
<dbReference type="Pfam" id="PF07694">
    <property type="entry name" value="5TM-5TMR_LYT"/>
    <property type="match status" value="1"/>
</dbReference>
<dbReference type="SMART" id="SM00065">
    <property type="entry name" value="GAF"/>
    <property type="match status" value="1"/>
</dbReference>
<dbReference type="InterPro" id="IPR011620">
    <property type="entry name" value="Sig_transdc_His_kinase_LytS_TM"/>
</dbReference>
<name>A0A9X2S539_9FIRM</name>
<evidence type="ECO:0000256" key="14">
    <source>
        <dbReference type="SAM" id="Phobius"/>
    </source>
</evidence>
<dbReference type="Gene3D" id="3.30.450.40">
    <property type="match status" value="1"/>
</dbReference>
<evidence type="ECO:0000259" key="15">
    <source>
        <dbReference type="SMART" id="SM00065"/>
    </source>
</evidence>